<dbReference type="InterPro" id="IPR028082">
    <property type="entry name" value="Peripla_BP_I"/>
</dbReference>
<dbReference type="RefSeq" id="WP_232594934.1">
    <property type="nucleotide sequence ID" value="NZ_BSPD01000061.1"/>
</dbReference>
<comment type="caution">
    <text evidence="6">The sequence shown here is derived from an EMBL/GenBank/DDBJ whole genome shotgun (WGS) entry which is preliminary data.</text>
</comment>
<dbReference type="PANTHER" id="PTHR30146">
    <property type="entry name" value="LACI-RELATED TRANSCRIPTIONAL REPRESSOR"/>
    <property type="match status" value="1"/>
</dbReference>
<dbReference type="Pfam" id="PF13377">
    <property type="entry name" value="Peripla_BP_3"/>
    <property type="match status" value="1"/>
</dbReference>
<accession>A0AA37WMZ7</accession>
<dbReference type="PANTHER" id="PTHR30146:SF151">
    <property type="entry name" value="HTH-TYPE TRANSCRIPTIONAL REPRESSOR CYTR"/>
    <property type="match status" value="1"/>
</dbReference>
<dbReference type="SMART" id="SM00354">
    <property type="entry name" value="HTH_LACI"/>
    <property type="match status" value="1"/>
</dbReference>
<sequence length="340" mass="37255">MVSIKEVAQLAGVSTATVSRFINNPDQVKQHTRERVQKAISETGYAPNTLARNFRRGKTHIVVVVLPSVGDPFFEGIMEGIWRVAREQGYSILVRETLFNTVDFDEFTHMIFSKQADGIILLASPSPFREGVSIDDERKQPPIILSCENVTPELKNFPSVRIDNVAAATEATTYLISLGHKRIAFMFGKSSSTLTADRETGYRKAMKKAKLPIDDTWVSEGGLTLEGARRAVRKLINSSAPPTAIFCANDEMAIGAIHEIKAAGLSVPEDISVVGFDDIRYAEVVDPPLTTIAQPAEEIGERTMYRLCKAIDGSDIGLGAETVPHKLIVRRSTAKPPQSS</sequence>
<dbReference type="Gene3D" id="3.40.50.2300">
    <property type="match status" value="2"/>
</dbReference>
<name>A0AA37WMZ7_9GAMM</name>
<dbReference type="SUPFAM" id="SSF47413">
    <property type="entry name" value="lambda repressor-like DNA-binding domains"/>
    <property type="match status" value="1"/>
</dbReference>
<evidence type="ECO:0000256" key="1">
    <source>
        <dbReference type="ARBA" id="ARBA00022491"/>
    </source>
</evidence>
<dbReference type="CDD" id="cd01392">
    <property type="entry name" value="HTH_LacI"/>
    <property type="match status" value="1"/>
</dbReference>
<dbReference type="Gene3D" id="1.10.260.40">
    <property type="entry name" value="lambda repressor-like DNA-binding domains"/>
    <property type="match status" value="1"/>
</dbReference>
<dbReference type="PROSITE" id="PS50932">
    <property type="entry name" value="HTH_LACI_2"/>
    <property type="match status" value="1"/>
</dbReference>
<evidence type="ECO:0000256" key="3">
    <source>
        <dbReference type="ARBA" id="ARBA00023125"/>
    </source>
</evidence>
<dbReference type="AlphaFoldDB" id="A0AA37WMZ7"/>
<dbReference type="GO" id="GO:0000976">
    <property type="term" value="F:transcription cis-regulatory region binding"/>
    <property type="evidence" value="ECO:0007669"/>
    <property type="project" value="TreeGrafter"/>
</dbReference>
<keyword evidence="7" id="KW-1185">Reference proteome</keyword>
<evidence type="ECO:0000256" key="4">
    <source>
        <dbReference type="ARBA" id="ARBA00023163"/>
    </source>
</evidence>
<gene>
    <name evidence="6" type="ORF">GCM10007877_24990</name>
</gene>
<proteinExistence type="predicted"/>
<protein>
    <submittedName>
        <fullName evidence="6">DNA-binding transcriptional regulator CytR</fullName>
    </submittedName>
</protein>
<dbReference type="EMBL" id="BSPD01000061">
    <property type="protein sequence ID" value="GLS26780.1"/>
    <property type="molecule type" value="Genomic_DNA"/>
</dbReference>
<feature type="domain" description="HTH lacI-type" evidence="5">
    <location>
        <begin position="2"/>
        <end position="56"/>
    </location>
</feature>
<reference evidence="6 7" key="1">
    <citation type="journal article" date="2014" name="Int. J. Syst. Evol. Microbiol.">
        <title>Complete genome sequence of Corynebacterium casei LMG S-19264T (=DSM 44701T), isolated from a smear-ripened cheese.</title>
        <authorList>
            <consortium name="US DOE Joint Genome Institute (JGI-PGF)"/>
            <person name="Walter F."/>
            <person name="Albersmeier A."/>
            <person name="Kalinowski J."/>
            <person name="Ruckert C."/>
        </authorList>
    </citation>
    <scope>NUCLEOTIDE SEQUENCE [LARGE SCALE GENOMIC DNA]</scope>
    <source>
        <strain evidence="6 7">NBRC 110095</strain>
    </source>
</reference>
<dbReference type="InterPro" id="IPR010982">
    <property type="entry name" value="Lambda_DNA-bd_dom_sf"/>
</dbReference>
<evidence type="ECO:0000313" key="7">
    <source>
        <dbReference type="Proteomes" id="UP001156870"/>
    </source>
</evidence>
<dbReference type="CDD" id="cd06284">
    <property type="entry name" value="PBP1_LacI-like"/>
    <property type="match status" value="1"/>
</dbReference>
<keyword evidence="4" id="KW-0804">Transcription</keyword>
<dbReference type="InterPro" id="IPR046335">
    <property type="entry name" value="LacI/GalR-like_sensor"/>
</dbReference>
<dbReference type="GO" id="GO:0003700">
    <property type="term" value="F:DNA-binding transcription factor activity"/>
    <property type="evidence" value="ECO:0007669"/>
    <property type="project" value="TreeGrafter"/>
</dbReference>
<dbReference type="SUPFAM" id="SSF53822">
    <property type="entry name" value="Periplasmic binding protein-like I"/>
    <property type="match status" value="1"/>
</dbReference>
<dbReference type="Pfam" id="PF00356">
    <property type="entry name" value="LacI"/>
    <property type="match status" value="1"/>
</dbReference>
<organism evidence="6 7">
    <name type="scientific">Marinibactrum halimedae</name>
    <dbReference type="NCBI Taxonomy" id="1444977"/>
    <lineage>
        <taxon>Bacteria</taxon>
        <taxon>Pseudomonadati</taxon>
        <taxon>Pseudomonadota</taxon>
        <taxon>Gammaproteobacteria</taxon>
        <taxon>Cellvibrionales</taxon>
        <taxon>Cellvibrionaceae</taxon>
        <taxon>Marinibactrum</taxon>
    </lineage>
</organism>
<evidence type="ECO:0000259" key="5">
    <source>
        <dbReference type="PROSITE" id="PS50932"/>
    </source>
</evidence>
<keyword evidence="1" id="KW-0678">Repressor</keyword>
<dbReference type="Proteomes" id="UP001156870">
    <property type="component" value="Unassembled WGS sequence"/>
</dbReference>
<evidence type="ECO:0000313" key="6">
    <source>
        <dbReference type="EMBL" id="GLS26780.1"/>
    </source>
</evidence>
<evidence type="ECO:0000256" key="2">
    <source>
        <dbReference type="ARBA" id="ARBA00023015"/>
    </source>
</evidence>
<keyword evidence="2" id="KW-0805">Transcription regulation</keyword>
<dbReference type="PRINTS" id="PR00036">
    <property type="entry name" value="HTHLACI"/>
</dbReference>
<dbReference type="PROSITE" id="PS00356">
    <property type="entry name" value="HTH_LACI_1"/>
    <property type="match status" value="1"/>
</dbReference>
<keyword evidence="3 6" id="KW-0238">DNA-binding</keyword>
<dbReference type="InterPro" id="IPR000843">
    <property type="entry name" value="HTH_LacI"/>
</dbReference>